<comment type="caution">
    <text evidence="2">The sequence shown here is derived from an EMBL/GenBank/DDBJ whole genome shotgun (WGS) entry which is preliminary data.</text>
</comment>
<dbReference type="RefSeq" id="WP_181121508.1">
    <property type="nucleotide sequence ID" value="NZ_JAAMRD010000012.1"/>
</dbReference>
<dbReference type="InterPro" id="IPR005532">
    <property type="entry name" value="SUMF_dom"/>
</dbReference>
<dbReference type="Gene3D" id="3.90.1580.10">
    <property type="entry name" value="paralog of FGE (formylglycine-generating enzyme)"/>
    <property type="match status" value="1"/>
</dbReference>
<gene>
    <name evidence="2" type="ORF">G7024_15220</name>
</gene>
<proteinExistence type="predicted"/>
<dbReference type="PROSITE" id="PS51257">
    <property type="entry name" value="PROKAR_LIPOPROTEIN"/>
    <property type="match status" value="1"/>
</dbReference>
<accession>A0AA40RUN9</accession>
<organism evidence="2 3">
    <name type="scientific">Stutzerimonas stutzeri</name>
    <name type="common">Pseudomonas stutzeri</name>
    <dbReference type="NCBI Taxonomy" id="316"/>
    <lineage>
        <taxon>Bacteria</taxon>
        <taxon>Pseudomonadati</taxon>
        <taxon>Pseudomonadota</taxon>
        <taxon>Gammaproteobacteria</taxon>
        <taxon>Pseudomonadales</taxon>
        <taxon>Pseudomonadaceae</taxon>
        <taxon>Stutzerimonas</taxon>
    </lineage>
</organism>
<protein>
    <submittedName>
        <fullName evidence="2">Formylglycine-generating enzyme family protein</fullName>
    </submittedName>
</protein>
<dbReference type="InterPro" id="IPR042095">
    <property type="entry name" value="SUMF_sf"/>
</dbReference>
<dbReference type="GO" id="GO:0120147">
    <property type="term" value="F:formylglycine-generating oxidase activity"/>
    <property type="evidence" value="ECO:0007669"/>
    <property type="project" value="TreeGrafter"/>
</dbReference>
<sequence>MNPIRTLVLLVGCTAATSCSSANLPESQKLSPEKVAGIASHIESHYPKLSQEKRDEVLRTVVRSLDEMVFIEGGSFEMGDFGWKCDFDPAEVCTWPCGAPEDNLCNITRDSEDGPHRVGLSSYHLAAKKTTLGDFDLYLSVLGNEPVLSELRHREDLQYLFDPMNSAPVKRWDETKAYCQWLGELSGYPIDLPTEAQWEYAARDRGKNILYPTNDGSLKLGKNFPYDEEMQQISSRVDAFPPNPLGLYLMSGGATEYVNDWYSDSYYAESANQVDPKGPETGEEKVARGTDMVDTPWLAANTVIRRNQALVLDKHYLTRSFRCALNTSEPL</sequence>
<dbReference type="PANTHER" id="PTHR23150:SF19">
    <property type="entry name" value="FORMYLGLYCINE-GENERATING ENZYME"/>
    <property type="match status" value="1"/>
</dbReference>
<dbReference type="AlphaFoldDB" id="A0AA40RUN9"/>
<dbReference type="Pfam" id="PF03781">
    <property type="entry name" value="FGE-sulfatase"/>
    <property type="match status" value="1"/>
</dbReference>
<dbReference type="SUPFAM" id="SSF56436">
    <property type="entry name" value="C-type lectin-like"/>
    <property type="match status" value="1"/>
</dbReference>
<evidence type="ECO:0000259" key="1">
    <source>
        <dbReference type="Pfam" id="PF03781"/>
    </source>
</evidence>
<dbReference type="InterPro" id="IPR016187">
    <property type="entry name" value="CTDL_fold"/>
</dbReference>
<reference evidence="2" key="1">
    <citation type="submission" date="2020-02" db="EMBL/GenBank/DDBJ databases">
        <title>Synteny-based analysis reveals conserved mechanism for high triclosan tolerance in Pseudomonas, as well as instances of horizontal transfer.</title>
        <authorList>
            <person name="Mcfarland A.G."/>
            <person name="Bertucci H.K."/>
            <person name="Litmann E."/>
            <person name="Shen J."/>
            <person name="Huttenhower C."/>
            <person name="Hartmann E.M."/>
        </authorList>
    </citation>
    <scope>NUCLEOTIDE SEQUENCE</scope>
    <source>
        <strain evidence="2">109A1</strain>
    </source>
</reference>
<dbReference type="InterPro" id="IPR051043">
    <property type="entry name" value="Sulfatase_Mod_Factor_Kinase"/>
</dbReference>
<name>A0AA40RUN9_STUST</name>
<evidence type="ECO:0000313" key="2">
    <source>
        <dbReference type="EMBL" id="MBA1305745.1"/>
    </source>
</evidence>
<dbReference type="PANTHER" id="PTHR23150">
    <property type="entry name" value="SULFATASE MODIFYING FACTOR 1, 2"/>
    <property type="match status" value="1"/>
</dbReference>
<dbReference type="EMBL" id="JAAMRD010000012">
    <property type="protein sequence ID" value="MBA1305745.1"/>
    <property type="molecule type" value="Genomic_DNA"/>
</dbReference>
<dbReference type="Proteomes" id="UP001138621">
    <property type="component" value="Unassembled WGS sequence"/>
</dbReference>
<evidence type="ECO:0000313" key="3">
    <source>
        <dbReference type="Proteomes" id="UP001138621"/>
    </source>
</evidence>
<feature type="domain" description="Sulfatase-modifying factor enzyme-like" evidence="1">
    <location>
        <begin position="65"/>
        <end position="296"/>
    </location>
</feature>